<gene>
    <name evidence="2" type="ORF">CH379_013150</name>
    <name evidence="3" type="ORF">CH379_16755</name>
</gene>
<dbReference type="SUPFAM" id="SSF56436">
    <property type="entry name" value="C-type lectin-like"/>
    <property type="match status" value="1"/>
</dbReference>
<comment type="caution">
    <text evidence="3">The sequence shown here is derived from an EMBL/GenBank/DDBJ whole genome shotgun (WGS) entry which is preliminary data.</text>
</comment>
<reference evidence="3" key="1">
    <citation type="submission" date="2017-07" db="EMBL/GenBank/DDBJ databases">
        <title>Leptospira spp. isolated from tropical soils.</title>
        <authorList>
            <person name="Thibeaux R."/>
            <person name="Iraola G."/>
            <person name="Ferres I."/>
            <person name="Bierque E."/>
            <person name="Girault D."/>
            <person name="Soupe-Gilbert M.-E."/>
            <person name="Picardeau M."/>
            <person name="Goarant C."/>
        </authorList>
    </citation>
    <scope>NUCLEOTIDE SEQUENCE [LARGE SCALE GENOMIC DNA]</scope>
    <source>
        <strain evidence="3">ATI7-C-A5</strain>
    </source>
</reference>
<dbReference type="Proteomes" id="UP000232122">
    <property type="component" value="Unassembled WGS sequence"/>
</dbReference>
<evidence type="ECO:0000313" key="2">
    <source>
        <dbReference type="EMBL" id="MDV6236574.1"/>
    </source>
</evidence>
<dbReference type="AlphaFoldDB" id="A0A2N0B5J3"/>
<dbReference type="EMBL" id="NPEF01000216">
    <property type="protein sequence ID" value="PJZ91786.1"/>
    <property type="molecule type" value="Genomic_DNA"/>
</dbReference>
<reference evidence="2" key="3">
    <citation type="submission" date="2023-10" db="EMBL/GenBank/DDBJ databases">
        <authorList>
            <person name="Picardeau M."/>
            <person name="Thibeaux R."/>
        </authorList>
    </citation>
    <scope>NUCLEOTIDE SEQUENCE</scope>
    <source>
        <strain evidence="2">ATI7-C-A5</strain>
    </source>
</reference>
<dbReference type="EMBL" id="NPEF02000015">
    <property type="protein sequence ID" value="MDV6236574.1"/>
    <property type="molecule type" value="Genomic_DNA"/>
</dbReference>
<name>A0A2N0B5J3_9LEPT</name>
<keyword evidence="4" id="KW-1185">Reference proteome</keyword>
<dbReference type="Gene3D" id="3.10.100.10">
    <property type="entry name" value="Mannose-Binding Protein A, subunit A"/>
    <property type="match status" value="1"/>
</dbReference>
<evidence type="ECO:0000313" key="3">
    <source>
        <dbReference type="EMBL" id="PJZ91786.1"/>
    </source>
</evidence>
<organism evidence="3">
    <name type="scientific">Leptospira ellisii</name>
    <dbReference type="NCBI Taxonomy" id="2023197"/>
    <lineage>
        <taxon>Bacteria</taxon>
        <taxon>Pseudomonadati</taxon>
        <taxon>Spirochaetota</taxon>
        <taxon>Spirochaetia</taxon>
        <taxon>Leptospirales</taxon>
        <taxon>Leptospiraceae</taxon>
        <taxon>Leptospira</taxon>
    </lineage>
</organism>
<accession>A0A2N0B5J3</accession>
<dbReference type="Pfam" id="PF07588">
    <property type="entry name" value="DUF1554"/>
    <property type="match status" value="1"/>
</dbReference>
<protein>
    <submittedName>
        <fullName evidence="2">DUF1554 domain-containing protein</fullName>
    </submittedName>
</protein>
<feature type="domain" description="DUF1554" evidence="1">
    <location>
        <begin position="79"/>
        <end position="221"/>
    </location>
</feature>
<evidence type="ECO:0000313" key="4">
    <source>
        <dbReference type="Proteomes" id="UP000232122"/>
    </source>
</evidence>
<dbReference type="InterPro" id="IPR016186">
    <property type="entry name" value="C-type_lectin-like/link_sf"/>
</dbReference>
<dbReference type="InterPro" id="IPR011448">
    <property type="entry name" value="DUF1554"/>
</dbReference>
<sequence length="251" mass="26609">MKGNFIKTSILIGTLSFASFCSEAERISIDALKNPLIALVEPPQTSNSSAEQPGETPNCSNTGGPCYIFELYNISGMLTNGVIGGISGADALCRAAAAGLPASFGSPSEYKAMLMDESGARDLTHNWVLHPDTRYLNVKKSSLNPADSKLVFTTDSQAMFNAFPLSNSIIVDGARPANTYTFTGIRTDTPGSPGTWLPGTGRSCFNWTSTTAGSTYGSIGYPEDFSIYAIDRGYSAATGCNSMHGLYCVRQ</sequence>
<dbReference type="OrthoDB" id="344499at2"/>
<dbReference type="InterPro" id="IPR016187">
    <property type="entry name" value="CTDL_fold"/>
</dbReference>
<reference evidence="2 4" key="2">
    <citation type="journal article" date="2018" name="Microb. Genom.">
        <title>Deciphering the unexplored Leptospira diversity from soils uncovers genomic evolution to virulence.</title>
        <authorList>
            <person name="Thibeaux R."/>
            <person name="Iraola G."/>
            <person name="Ferres I."/>
            <person name="Bierque E."/>
            <person name="Girault D."/>
            <person name="Soupe-Gilbert M.E."/>
            <person name="Picardeau M."/>
            <person name="Goarant C."/>
        </authorList>
    </citation>
    <scope>NUCLEOTIDE SEQUENCE [LARGE SCALE GENOMIC DNA]</scope>
    <source>
        <strain evidence="2 4">ATI7-C-A5</strain>
    </source>
</reference>
<proteinExistence type="predicted"/>
<dbReference type="RefSeq" id="WP_100745980.1">
    <property type="nucleotide sequence ID" value="NZ_NPEF02000015.1"/>
</dbReference>
<evidence type="ECO:0000259" key="1">
    <source>
        <dbReference type="Pfam" id="PF07588"/>
    </source>
</evidence>
<accession>A0A2N0BNV5</accession>